<reference evidence="2 3" key="1">
    <citation type="journal article" date="2014" name="PLoS Genet.">
        <title>Phylogenetically driven sequencing of extremely halophilic archaea reveals strategies for static and dynamic osmo-response.</title>
        <authorList>
            <person name="Becker E.A."/>
            <person name="Seitzer P.M."/>
            <person name="Tritt A."/>
            <person name="Larsen D."/>
            <person name="Krusor M."/>
            <person name="Yao A.I."/>
            <person name="Wu D."/>
            <person name="Madern D."/>
            <person name="Eisen J.A."/>
            <person name="Darling A.E."/>
            <person name="Facciotti M.T."/>
        </authorList>
    </citation>
    <scope>NUCLEOTIDE SEQUENCE [LARGE SCALE GENOMIC DNA]</scope>
    <source>
        <strain evidence="2 3">DSM 11551</strain>
    </source>
</reference>
<dbReference type="GO" id="GO:0003677">
    <property type="term" value="F:DNA binding"/>
    <property type="evidence" value="ECO:0007669"/>
    <property type="project" value="UniProtKB-KW"/>
</dbReference>
<dbReference type="GO" id="GO:0006355">
    <property type="term" value="P:regulation of DNA-templated transcription"/>
    <property type="evidence" value="ECO:0007669"/>
    <property type="project" value="TreeGrafter"/>
</dbReference>
<sequence>MATEATRGGFFHSAVEHHPMRTAFVAFDDMTALDFVGAFDPLTRLDTMDLAPFPFEWNICARAETVTTTANLQFGADSVGESLTEYDIVVIPGGAGTRTLREDDHFLSWLRTADPDLLASVCTGSLLLGAAGFLDGQTATTHPAATDELAAYCEVADDRVVDEGEIVTARGVSSALDLGLYLVERLTDEETRKTVAEQMDYPDAR</sequence>
<evidence type="ECO:0000313" key="3">
    <source>
        <dbReference type="Proteomes" id="UP000011585"/>
    </source>
</evidence>
<dbReference type="InterPro" id="IPR029062">
    <property type="entry name" value="Class_I_gatase-like"/>
</dbReference>
<dbReference type="PANTHER" id="PTHR43130">
    <property type="entry name" value="ARAC-FAMILY TRANSCRIPTIONAL REGULATOR"/>
    <property type="match status" value="1"/>
</dbReference>
<dbReference type="Proteomes" id="UP000011585">
    <property type="component" value="Unassembled WGS sequence"/>
</dbReference>
<feature type="domain" description="DJ-1/PfpI" evidence="1">
    <location>
        <begin position="21"/>
        <end position="184"/>
    </location>
</feature>
<dbReference type="Gene3D" id="3.40.50.880">
    <property type="match status" value="1"/>
</dbReference>
<dbReference type="AlphaFoldDB" id="L9UXI8"/>
<organism evidence="2 3">
    <name type="scientific">Halogeometricum borinquense (strain ATCC 700274 / DSM 11551 / JCM 10706 / KCTC 4070 / PR3)</name>
    <dbReference type="NCBI Taxonomy" id="469382"/>
    <lineage>
        <taxon>Archaea</taxon>
        <taxon>Methanobacteriati</taxon>
        <taxon>Methanobacteriota</taxon>
        <taxon>Stenosarchaea group</taxon>
        <taxon>Halobacteria</taxon>
        <taxon>Halobacteriales</taxon>
        <taxon>Haloferacaceae</taxon>
        <taxon>Halogeometricum</taxon>
    </lineage>
</organism>
<dbReference type="InterPro" id="IPR052158">
    <property type="entry name" value="INH-QAR"/>
</dbReference>
<keyword evidence="2" id="KW-0238">DNA-binding</keyword>
<proteinExistence type="predicted"/>
<dbReference type="RefSeq" id="WP_006054335.1">
    <property type="nucleotide sequence ID" value="NC_014729.1"/>
</dbReference>
<dbReference type="CDD" id="cd03139">
    <property type="entry name" value="GATase1_PfpI_2"/>
    <property type="match status" value="1"/>
</dbReference>
<evidence type="ECO:0000313" key="2">
    <source>
        <dbReference type="EMBL" id="ELY29650.1"/>
    </source>
</evidence>
<dbReference type="PANTHER" id="PTHR43130:SF2">
    <property type="entry name" value="DJ-1_PFPI DOMAIN-CONTAINING PROTEIN"/>
    <property type="match status" value="1"/>
</dbReference>
<dbReference type="Pfam" id="PF01965">
    <property type="entry name" value="DJ-1_PfpI"/>
    <property type="match status" value="1"/>
</dbReference>
<name>L9UXI8_HALBP</name>
<gene>
    <name evidence="2" type="ORF">C499_05078</name>
</gene>
<dbReference type="SUPFAM" id="SSF52317">
    <property type="entry name" value="Class I glutamine amidotransferase-like"/>
    <property type="match status" value="1"/>
</dbReference>
<comment type="caution">
    <text evidence="2">The sequence shown here is derived from an EMBL/GenBank/DDBJ whole genome shotgun (WGS) entry which is preliminary data.</text>
</comment>
<dbReference type="EMBL" id="AOHT01000014">
    <property type="protein sequence ID" value="ELY29650.1"/>
    <property type="molecule type" value="Genomic_DNA"/>
</dbReference>
<dbReference type="InterPro" id="IPR002818">
    <property type="entry name" value="DJ-1/PfpI"/>
</dbReference>
<evidence type="ECO:0000259" key="1">
    <source>
        <dbReference type="Pfam" id="PF01965"/>
    </source>
</evidence>
<dbReference type="GeneID" id="9993351"/>
<accession>L9UXI8</accession>
<protein>
    <submittedName>
        <fullName evidence="2">Transcriptional regulator containing an amidase domain and an arac-type DNA-binding hth domain</fullName>
    </submittedName>
</protein>